<dbReference type="GO" id="GO:0030027">
    <property type="term" value="C:lamellipodium"/>
    <property type="evidence" value="ECO:0007669"/>
    <property type="project" value="UniProtKB-SubCell"/>
</dbReference>
<evidence type="ECO:0000256" key="23">
    <source>
        <dbReference type="ARBA" id="ARBA00066244"/>
    </source>
</evidence>
<dbReference type="SUPFAM" id="SSF51556">
    <property type="entry name" value="Metallo-dependent hydrolases"/>
    <property type="match status" value="1"/>
</dbReference>
<dbReference type="GO" id="GO:0003677">
    <property type="term" value="F:DNA binding"/>
    <property type="evidence" value="ECO:0007669"/>
    <property type="project" value="UniProtKB-KW"/>
</dbReference>
<evidence type="ECO:0000256" key="8">
    <source>
        <dbReference type="ARBA" id="ARBA00012775"/>
    </source>
</evidence>
<evidence type="ECO:0000256" key="15">
    <source>
        <dbReference type="ARBA" id="ARBA00023054"/>
    </source>
</evidence>
<evidence type="ECO:0000256" key="28">
    <source>
        <dbReference type="SAM" id="MobiDB-lite"/>
    </source>
</evidence>
<keyword evidence="9" id="KW-1003">Cell membrane</keyword>
<dbReference type="SUPFAM" id="SSF47473">
    <property type="entry name" value="EF-hand"/>
    <property type="match status" value="1"/>
</dbReference>
<dbReference type="NCBIfam" id="TIGR01429">
    <property type="entry name" value="AMP_deaminase"/>
    <property type="match status" value="1"/>
</dbReference>
<dbReference type="PROSITE" id="PS00485">
    <property type="entry name" value="A_DEAMINASE"/>
    <property type="match status" value="1"/>
</dbReference>
<dbReference type="SMART" id="SM00233">
    <property type="entry name" value="PH"/>
    <property type="match status" value="1"/>
</dbReference>
<dbReference type="Gene3D" id="2.30.29.30">
    <property type="entry name" value="Pleckstrin-homology domain (PH domain)/Phosphotyrosine-binding domain (PTB)"/>
    <property type="match status" value="1"/>
</dbReference>
<keyword evidence="15 27" id="KW-0175">Coiled coil</keyword>
<feature type="domain" description="PH" evidence="29">
    <location>
        <begin position="209"/>
        <end position="305"/>
    </location>
</feature>
<keyword evidence="13" id="KW-0378">Hydrolase</keyword>
<dbReference type="InterPro" id="IPR006329">
    <property type="entry name" value="AMPD"/>
</dbReference>
<evidence type="ECO:0000256" key="14">
    <source>
        <dbReference type="ARBA" id="ARBA00022833"/>
    </source>
</evidence>
<dbReference type="Gene3D" id="4.10.800.20">
    <property type="match status" value="1"/>
</dbReference>
<dbReference type="InterPro" id="IPR011992">
    <property type="entry name" value="EF-hand-dom_pair"/>
</dbReference>
<comment type="pathway">
    <text evidence="6">Purine metabolism; IMP biosynthesis via salvage pathway; IMP from AMP: step 1/1.</text>
</comment>
<dbReference type="InterPro" id="IPR021116">
    <property type="entry name" value="Calcitonin/adrenomedullin"/>
</dbReference>
<gene>
    <name evidence="30" type="ORF">Q5P01_012869</name>
</gene>
<evidence type="ECO:0000256" key="3">
    <source>
        <dbReference type="ARBA" id="ARBA00004236"/>
    </source>
</evidence>
<dbReference type="SUPFAM" id="SSF50729">
    <property type="entry name" value="PH domain-like"/>
    <property type="match status" value="1"/>
</dbReference>
<dbReference type="CDD" id="cd13273">
    <property type="entry name" value="PH_SWAP-70"/>
    <property type="match status" value="1"/>
</dbReference>
<evidence type="ECO:0000256" key="10">
    <source>
        <dbReference type="ARBA" id="ARBA00022490"/>
    </source>
</evidence>
<evidence type="ECO:0000256" key="1">
    <source>
        <dbReference type="ARBA" id="ARBA00001947"/>
    </source>
</evidence>
<evidence type="ECO:0000256" key="9">
    <source>
        <dbReference type="ARBA" id="ARBA00022475"/>
    </source>
</evidence>
<dbReference type="GO" id="GO:0005829">
    <property type="term" value="C:cytosol"/>
    <property type="evidence" value="ECO:0007669"/>
    <property type="project" value="TreeGrafter"/>
</dbReference>
<evidence type="ECO:0000256" key="25">
    <source>
        <dbReference type="ARBA" id="ARBA00074876"/>
    </source>
</evidence>
<comment type="function">
    <text evidence="22">Phosphatidylinositol 3,4,5-trisphosphate-dependent guanine nucleotide exchange factor (GEF) which, independently of RAS, transduces signals from tyrosine kinase receptors to RAC. It also mediates signaling of membrane ruffling. Regulates the actin cytoskeleton as an effector or adapter protein in response to agonist stimulated phosphatidylinositol (3,4)-bisphosphate production and cell protrusion.</text>
</comment>
<evidence type="ECO:0000256" key="21">
    <source>
        <dbReference type="ARBA" id="ARBA00054146"/>
    </source>
</evidence>
<comment type="subunit">
    <text evidence="23">The SWAP complex consists of NPM1, NCL, PARP1 and SWAP70.</text>
</comment>
<dbReference type="GO" id="GO:0046033">
    <property type="term" value="P:AMP metabolic process"/>
    <property type="evidence" value="ECO:0007669"/>
    <property type="project" value="TreeGrafter"/>
</dbReference>
<dbReference type="PANTHER" id="PTHR11359">
    <property type="entry name" value="AMP DEAMINASE"/>
    <property type="match status" value="1"/>
</dbReference>
<dbReference type="EMBL" id="JAUPFM010000009">
    <property type="protein sequence ID" value="KAK2842669.1"/>
    <property type="molecule type" value="Genomic_DNA"/>
</dbReference>
<proteinExistence type="inferred from homology"/>
<keyword evidence="18" id="KW-0472">Membrane</keyword>
<evidence type="ECO:0000256" key="16">
    <source>
        <dbReference type="ARBA" id="ARBA00023080"/>
    </source>
</evidence>
<dbReference type="Pfam" id="PF19326">
    <property type="entry name" value="AMP_deaminase"/>
    <property type="match status" value="1"/>
</dbReference>
<keyword evidence="31" id="KW-1185">Reference proteome</keyword>
<dbReference type="InterPro" id="IPR032466">
    <property type="entry name" value="Metal_Hydrolase"/>
</dbReference>
<keyword evidence="10" id="KW-0963">Cytoplasm</keyword>
<evidence type="ECO:0000259" key="29">
    <source>
        <dbReference type="PROSITE" id="PS50003"/>
    </source>
</evidence>
<dbReference type="Gene3D" id="3.20.20.140">
    <property type="entry name" value="Metal-dependent hydrolases"/>
    <property type="match status" value="1"/>
</dbReference>
<feature type="region of interest" description="Disordered" evidence="28">
    <location>
        <begin position="767"/>
        <end position="826"/>
    </location>
</feature>
<dbReference type="GO" id="GO:0005886">
    <property type="term" value="C:plasma membrane"/>
    <property type="evidence" value="ECO:0007669"/>
    <property type="project" value="UniProtKB-SubCell"/>
</dbReference>
<reference evidence="30" key="1">
    <citation type="submission" date="2023-07" db="EMBL/GenBank/DDBJ databases">
        <title>Chromosome-level Genome Assembly of Striped Snakehead (Channa striata).</title>
        <authorList>
            <person name="Liu H."/>
        </authorList>
    </citation>
    <scope>NUCLEOTIDE SEQUENCE</scope>
    <source>
        <strain evidence="30">Gz</strain>
        <tissue evidence="30">Muscle</tissue>
    </source>
</reference>
<dbReference type="FunFam" id="3.20.20.140:FF:000216">
    <property type="entry name" value="AMP deaminase"/>
    <property type="match status" value="1"/>
</dbReference>
<dbReference type="EC" id="3.5.4.6" evidence="8"/>
<evidence type="ECO:0000256" key="4">
    <source>
        <dbReference type="ARBA" id="ARBA00004496"/>
    </source>
</evidence>
<feature type="coiled-coil region" evidence="27">
    <location>
        <begin position="326"/>
        <end position="529"/>
    </location>
</feature>
<dbReference type="GO" id="GO:0097009">
    <property type="term" value="P:energy homeostasis"/>
    <property type="evidence" value="ECO:0007669"/>
    <property type="project" value="UniProtKB-ARBA"/>
</dbReference>
<evidence type="ECO:0000256" key="20">
    <source>
        <dbReference type="ARBA" id="ARBA00023273"/>
    </source>
</evidence>
<evidence type="ECO:0000256" key="2">
    <source>
        <dbReference type="ARBA" id="ARBA00004123"/>
    </source>
</evidence>
<organism evidence="30 31">
    <name type="scientific">Channa striata</name>
    <name type="common">Snakehead murrel</name>
    <name type="synonym">Ophicephalus striatus</name>
    <dbReference type="NCBI Taxonomy" id="64152"/>
    <lineage>
        <taxon>Eukaryota</taxon>
        <taxon>Metazoa</taxon>
        <taxon>Chordata</taxon>
        <taxon>Craniata</taxon>
        <taxon>Vertebrata</taxon>
        <taxon>Euteleostomi</taxon>
        <taxon>Actinopterygii</taxon>
        <taxon>Neopterygii</taxon>
        <taxon>Teleostei</taxon>
        <taxon>Neoteleostei</taxon>
        <taxon>Acanthomorphata</taxon>
        <taxon>Anabantaria</taxon>
        <taxon>Anabantiformes</taxon>
        <taxon>Channoidei</taxon>
        <taxon>Channidae</taxon>
        <taxon>Channa</taxon>
    </lineage>
</organism>
<keyword evidence="20" id="KW-0966">Cell projection</keyword>
<name>A0AA88MT39_CHASR</name>
<dbReference type="InterPro" id="IPR011993">
    <property type="entry name" value="PH-like_dom_sf"/>
</dbReference>
<comment type="subcellular location">
    <subcellularLocation>
        <location evidence="3">Cell membrane</location>
    </subcellularLocation>
    <subcellularLocation>
        <location evidence="5">Cell projection</location>
        <location evidence="5">Lamellipodium</location>
    </subcellularLocation>
    <subcellularLocation>
        <location evidence="4">Cytoplasm</location>
    </subcellularLocation>
    <subcellularLocation>
        <location evidence="2">Nucleus</location>
    </subcellularLocation>
</comment>
<dbReference type="InterPro" id="IPR006650">
    <property type="entry name" value="A/AMP_deam_AS"/>
</dbReference>
<evidence type="ECO:0000256" key="19">
    <source>
        <dbReference type="ARBA" id="ARBA00023242"/>
    </source>
</evidence>
<keyword evidence="14" id="KW-0862">Zinc</keyword>
<dbReference type="GO" id="GO:0005179">
    <property type="term" value="F:hormone activity"/>
    <property type="evidence" value="ECO:0007669"/>
    <property type="project" value="InterPro"/>
</dbReference>
<dbReference type="InterPro" id="IPR001849">
    <property type="entry name" value="PH_domain"/>
</dbReference>
<dbReference type="FunFam" id="2.30.29.30:FF:000175">
    <property type="entry name" value="switch-associated protein 70 isoform X2"/>
    <property type="match status" value="1"/>
</dbReference>
<evidence type="ECO:0000256" key="12">
    <source>
        <dbReference type="ARBA" id="ARBA00022723"/>
    </source>
</evidence>
<dbReference type="PROSITE" id="PS50003">
    <property type="entry name" value="PH_DOMAIN"/>
    <property type="match status" value="1"/>
</dbReference>
<keyword evidence="16" id="KW-0546">Nucleotide metabolism</keyword>
<accession>A0AA88MT39</accession>
<protein>
    <recommendedName>
        <fullName evidence="24">AMP deaminase 2</fullName>
        <ecNumber evidence="8">3.5.4.6</ecNumber>
    </recommendedName>
    <alternativeName>
        <fullName evidence="26">AMP deaminase isoform L</fullName>
    </alternativeName>
    <alternativeName>
        <fullName evidence="25">Switch-associated protein 70</fullName>
    </alternativeName>
</protein>
<keyword evidence="12" id="KW-0479">Metal-binding</keyword>
<keyword evidence="11" id="KW-0597">Phosphoprotein</keyword>
<evidence type="ECO:0000256" key="26">
    <source>
        <dbReference type="ARBA" id="ARBA00079810"/>
    </source>
</evidence>
<evidence type="ECO:0000256" key="6">
    <source>
        <dbReference type="ARBA" id="ARBA00004955"/>
    </source>
</evidence>
<evidence type="ECO:0000256" key="18">
    <source>
        <dbReference type="ARBA" id="ARBA00023136"/>
    </source>
</evidence>
<dbReference type="PANTHER" id="PTHR11359:SF2">
    <property type="entry name" value="AMP DEAMINASE 3"/>
    <property type="match status" value="1"/>
</dbReference>
<dbReference type="GO" id="GO:0003876">
    <property type="term" value="F:AMP deaminase activity"/>
    <property type="evidence" value="ECO:0007669"/>
    <property type="project" value="UniProtKB-EC"/>
</dbReference>
<keyword evidence="19" id="KW-0539">Nucleus</keyword>
<dbReference type="FunFam" id="3.20.20.140:FF:000035">
    <property type="entry name" value="Probable amp deaminase"/>
    <property type="match status" value="1"/>
</dbReference>
<evidence type="ECO:0000256" key="27">
    <source>
        <dbReference type="SAM" id="Coils"/>
    </source>
</evidence>
<dbReference type="Proteomes" id="UP001187415">
    <property type="component" value="Unassembled WGS sequence"/>
</dbReference>
<evidence type="ECO:0000256" key="5">
    <source>
        <dbReference type="ARBA" id="ARBA00004510"/>
    </source>
</evidence>
<sequence>MTLRDELLKSIWHAFTALDVDKCGKVSKSQLKVLSHNLCTVMKIPHDPVALEEHFKDDDEGPVSNQGYMPYLNKFILDKVTDNFDRQDFNKMCWTLCYRKNLQQSQLLISNDDAFKIWCIFNFLSEDRYPLIMVTEEIEYFLRKLTEAMGGSWVEERFEDYKLQLNSKQQSLNVWEIILLVGSGHFSKGMDRQTLSMGINEVYQELILDVLKQGYMMKKGHKRKNWTERWFVLKPNSISYYVSEDLAEKKGDILLDGNCSVEPLQDKEGKKCLFIIRSSQKSFEISASDKKKKQEWIQAIQNSVGLLRQGRPAPHCDAKQKRRDLRLKQQAEQEELELRMRELQTANEVKQQELENMRKALEEAAAYAAEEERRRLQTQTELQDRYKMDLEREKMVRQQMEEQVAQKSTELEQYLQRVRELEDMYRQLEDALEDERRARQDEEAVRRLQARLLEEEATKRAELEQIHLRQQRAISKTEAEKQELEKERVAKESALQAAMQQLEQLEQERQGALQQYQTVMKKLEDATNNTKSWKHKVAEHEGLLRLIQPGSKAQPMINNWGIASFSEGELSLREKQWQERKNQPGIKPLSLFSSVHYTLVHHKNFLHHIVRVSWLPKMRLFLHTIICCCLFTMVLPLVKGAKEELNSSLTKRLKMWFKSHTKRDLHEESSVGPATDRCSGFCDQPHHQDKNANVPSTPTSIEQNVRFRRSASKGPGCKLGTCVYQNLVDRVLNHNKPKDATPPAKSMGAGGYGRRRRALLEALQLARQTRTQRRSIEAASKVSLPAEKEEEQRPRRRRRLFPQQTDIIGSHSEAPKRSVQPEEPSLCTTRQTVKMKRRDTPLRKQQSTPSYGKEIPRLFQRMSMSEMDEKVCQLAQRVYASAMKEENTKDAMALFTVPEDCPIGLHEDRQRALQREMAEQLSEESTLRKKSFILKRSQSISLQIPIGGELTSAIVFPDSPESSLPQSFPEFQRVTISGDYCAGVTVDDYEQAAKSLLNALLIREKYSRLAYHRFPRTTAQFLRSASNEKWQEEDEILPDICPCPHEGEDPYSMEGIPEDLNYTLRMKEGIIHVYDNAEALKKDEPHTLPYPDLETFAIDLSHVLAMIADGPTKTYCHRRLNFLASKFHLHEMLNEMAELKELKNVPHRDFYNVRKVDTHIHAAACMSQKHLLKFIQDTYQTEADRVVLEKGGQKVTLSEVFSKLRMDPYDLTVDSLDVHAGRQTFHRFDKFNSKYNPVGASELREIYLKSDNYIKGEYFARLIKEVANGLEESKYQHAEPRLSIYGRAAAEWENLASWFIQHKLYSPNMRWMIQVPRIYDIFRTKKLVPNFAKILENIFLPLFQATVDPQKHKAIHLFLKYVTGFDSVDDESKHSDHMFSYKSPKPEDWESDENPPYTYYLFYMYANTMVLNNLRKQRGLNTFQFRPHCGEAGSITHLVSAFLTADNISHGLNLKKSPVLQYLYYLAQVPIAMSPLSNNSLFLQYSKNPLQEFLHKGLCVSLSTDDPMQFHYTKEALMEEYAIAGQLWKLSTCDLCEIARNSVLQSGLSHQEKKHFLGPNYLQEGPEGNDIRRTNVAQIRMAYRYETLCNELSFLVDAVKAEGPPAQLSD</sequence>
<comment type="similarity">
    <text evidence="7">Belongs to the metallo-dependent hydrolases superfamily. Adenosine and AMP deaminases family.</text>
</comment>
<evidence type="ECO:0000256" key="24">
    <source>
        <dbReference type="ARBA" id="ARBA00068747"/>
    </source>
</evidence>
<evidence type="ECO:0000313" key="30">
    <source>
        <dbReference type="EMBL" id="KAK2842669.1"/>
    </source>
</evidence>
<evidence type="ECO:0000256" key="22">
    <source>
        <dbReference type="ARBA" id="ARBA00059750"/>
    </source>
</evidence>
<evidence type="ECO:0000313" key="31">
    <source>
        <dbReference type="Proteomes" id="UP001187415"/>
    </source>
</evidence>
<dbReference type="GO" id="GO:0005576">
    <property type="term" value="C:extracellular region"/>
    <property type="evidence" value="ECO:0007669"/>
    <property type="project" value="InterPro"/>
</dbReference>
<dbReference type="GO" id="GO:0032264">
    <property type="term" value="P:IMP salvage"/>
    <property type="evidence" value="ECO:0007669"/>
    <property type="project" value="InterPro"/>
</dbReference>
<dbReference type="Pfam" id="PF00169">
    <property type="entry name" value="PH"/>
    <property type="match status" value="1"/>
</dbReference>
<dbReference type="Pfam" id="PF00214">
    <property type="entry name" value="Calc_CGRP_IAPP"/>
    <property type="match status" value="1"/>
</dbReference>
<comment type="cofactor">
    <cofactor evidence="1">
        <name>Zn(2+)</name>
        <dbReference type="ChEBI" id="CHEBI:29105"/>
    </cofactor>
</comment>
<dbReference type="InterPro" id="IPR057837">
    <property type="entry name" value="PH_SWAP70"/>
</dbReference>
<evidence type="ECO:0000256" key="17">
    <source>
        <dbReference type="ARBA" id="ARBA00023125"/>
    </source>
</evidence>
<evidence type="ECO:0000256" key="11">
    <source>
        <dbReference type="ARBA" id="ARBA00022553"/>
    </source>
</evidence>
<dbReference type="CDD" id="cd01319">
    <property type="entry name" value="AMPD"/>
    <property type="match status" value="1"/>
</dbReference>
<evidence type="ECO:0000256" key="13">
    <source>
        <dbReference type="ARBA" id="ARBA00022801"/>
    </source>
</evidence>
<dbReference type="GO" id="GO:0046872">
    <property type="term" value="F:metal ion binding"/>
    <property type="evidence" value="ECO:0007669"/>
    <property type="project" value="UniProtKB-KW"/>
</dbReference>
<keyword evidence="17" id="KW-0238">DNA-binding</keyword>
<dbReference type="InterPro" id="IPR057836">
    <property type="entry name" value="EF-hand_SWAP70_N"/>
</dbReference>
<dbReference type="Pfam" id="PF25530">
    <property type="entry name" value="EF-hand_SWAP70_N"/>
    <property type="match status" value="1"/>
</dbReference>
<comment type="caution">
    <text evidence="30">The sequence shown here is derived from an EMBL/GenBank/DDBJ whole genome shotgun (WGS) entry which is preliminary data.</text>
</comment>
<dbReference type="GO" id="GO:0005634">
    <property type="term" value="C:nucleus"/>
    <property type="evidence" value="ECO:0007669"/>
    <property type="project" value="UniProtKB-SubCell"/>
</dbReference>
<comment type="function">
    <text evidence="21">AMP deaminase plays a critical role in energy metabolism. Catalyzes the deamination of AMP to IMP and plays an important role in the purine nucleotide cycle.</text>
</comment>
<evidence type="ECO:0000256" key="7">
    <source>
        <dbReference type="ARBA" id="ARBA00006676"/>
    </source>
</evidence>
<dbReference type="FunFam" id="4.10.800.20:FF:000001">
    <property type="entry name" value="AMP deaminase"/>
    <property type="match status" value="1"/>
</dbReference>